<dbReference type="InterPro" id="IPR035906">
    <property type="entry name" value="MetI-like_sf"/>
</dbReference>
<feature type="transmembrane region" description="Helical" evidence="7">
    <location>
        <begin position="276"/>
        <end position="298"/>
    </location>
</feature>
<proteinExistence type="inferred from homology"/>
<evidence type="ECO:0000256" key="4">
    <source>
        <dbReference type="ARBA" id="ARBA00022692"/>
    </source>
</evidence>
<dbReference type="EMBL" id="UIGB01000001">
    <property type="protein sequence ID" value="SUU82968.1"/>
    <property type="molecule type" value="Genomic_DNA"/>
</dbReference>
<dbReference type="PROSITE" id="PS50928">
    <property type="entry name" value="ABC_TM1"/>
    <property type="match status" value="1"/>
</dbReference>
<sequence>MLRYASKRVVLAILVALAVSFAAFLLLSVATDPASAIAGEGAEPEVIEQIREQLGLNRPLLVQYGSWLLHVFHGDFGTSYYWHQPVGTLILEHLPVTLTLALSAIFVTLIVAIPLGTIAALYPNSLIDRLSLAIAVSAQAMPSFWLALVLIIVFGVMIPIFPISGDAHAWNYVLPAIVLGAHSVPAVMRLTRVGVMDVMASDYIRTARAKGFYGYRLLSRQVMRNALLPVVSVLSVQLGYKLGGSVVTETVFAMNGLGRFALQSIVGGDIPTVQMLVVLFAMTFIGLTLLADLLNAWLDPRIRLA</sequence>
<keyword evidence="6 7" id="KW-0472">Membrane</keyword>
<feature type="transmembrane region" description="Helical" evidence="7">
    <location>
        <begin position="169"/>
        <end position="188"/>
    </location>
</feature>
<evidence type="ECO:0000256" key="3">
    <source>
        <dbReference type="ARBA" id="ARBA00022475"/>
    </source>
</evidence>
<feature type="transmembrane region" description="Helical" evidence="7">
    <location>
        <begin position="98"/>
        <end position="122"/>
    </location>
</feature>
<dbReference type="Proteomes" id="UP000254343">
    <property type="component" value="Unassembled WGS sequence"/>
</dbReference>
<dbReference type="CDD" id="cd06261">
    <property type="entry name" value="TM_PBP2"/>
    <property type="match status" value="1"/>
</dbReference>
<dbReference type="Pfam" id="PF19300">
    <property type="entry name" value="BPD_transp_1_N"/>
    <property type="match status" value="1"/>
</dbReference>
<dbReference type="Pfam" id="PF00528">
    <property type="entry name" value="BPD_transp_1"/>
    <property type="match status" value="1"/>
</dbReference>
<keyword evidence="3" id="KW-1003">Cell membrane</keyword>
<name>A0A380W1Y1_AFIFE</name>
<dbReference type="RefSeq" id="WP_002717752.1">
    <property type="nucleotide sequence ID" value="NZ_UFSI01000001.1"/>
</dbReference>
<gene>
    <name evidence="9" type="primary">gsiC_1</name>
    <name evidence="9" type="ORF">NCTC12722_00127</name>
</gene>
<organism evidence="9 10">
    <name type="scientific">Afipia felis</name>
    <name type="common">Cat scratch disease bacillus</name>
    <dbReference type="NCBI Taxonomy" id="1035"/>
    <lineage>
        <taxon>Bacteria</taxon>
        <taxon>Pseudomonadati</taxon>
        <taxon>Pseudomonadota</taxon>
        <taxon>Alphaproteobacteria</taxon>
        <taxon>Hyphomicrobiales</taxon>
        <taxon>Nitrobacteraceae</taxon>
        <taxon>Afipia</taxon>
    </lineage>
</organism>
<dbReference type="PANTHER" id="PTHR43163:SF6">
    <property type="entry name" value="DIPEPTIDE TRANSPORT SYSTEM PERMEASE PROTEIN DPPB-RELATED"/>
    <property type="match status" value="1"/>
</dbReference>
<dbReference type="Gene3D" id="1.10.3720.10">
    <property type="entry name" value="MetI-like"/>
    <property type="match status" value="1"/>
</dbReference>
<evidence type="ECO:0000256" key="1">
    <source>
        <dbReference type="ARBA" id="ARBA00004651"/>
    </source>
</evidence>
<feature type="domain" description="ABC transmembrane type-1" evidence="8">
    <location>
        <begin position="94"/>
        <end position="291"/>
    </location>
</feature>
<protein>
    <submittedName>
        <fullName evidence="9">Glutathione transport system permease protein gsiC</fullName>
    </submittedName>
</protein>
<evidence type="ECO:0000256" key="7">
    <source>
        <dbReference type="RuleBase" id="RU363032"/>
    </source>
</evidence>
<dbReference type="OrthoDB" id="9805855at2"/>
<dbReference type="GO" id="GO:0055085">
    <property type="term" value="P:transmembrane transport"/>
    <property type="evidence" value="ECO:0007669"/>
    <property type="project" value="InterPro"/>
</dbReference>
<evidence type="ECO:0000313" key="9">
    <source>
        <dbReference type="EMBL" id="SUU82968.1"/>
    </source>
</evidence>
<comment type="similarity">
    <text evidence="7">Belongs to the binding-protein-dependent transport system permease family.</text>
</comment>
<dbReference type="InterPro" id="IPR045621">
    <property type="entry name" value="BPD_transp_1_N"/>
</dbReference>
<dbReference type="InterPro" id="IPR000515">
    <property type="entry name" value="MetI-like"/>
</dbReference>
<evidence type="ECO:0000313" key="10">
    <source>
        <dbReference type="Proteomes" id="UP000254343"/>
    </source>
</evidence>
<keyword evidence="5 7" id="KW-1133">Transmembrane helix</keyword>
<evidence type="ECO:0000259" key="8">
    <source>
        <dbReference type="PROSITE" id="PS50928"/>
    </source>
</evidence>
<evidence type="ECO:0000256" key="5">
    <source>
        <dbReference type="ARBA" id="ARBA00022989"/>
    </source>
</evidence>
<feature type="transmembrane region" description="Helical" evidence="7">
    <location>
        <begin position="222"/>
        <end position="240"/>
    </location>
</feature>
<accession>A0A380W1Y1</accession>
<comment type="subcellular location">
    <subcellularLocation>
        <location evidence="1 7">Cell membrane</location>
        <topology evidence="1 7">Multi-pass membrane protein</topology>
    </subcellularLocation>
</comment>
<dbReference type="SUPFAM" id="SSF161098">
    <property type="entry name" value="MetI-like"/>
    <property type="match status" value="1"/>
</dbReference>
<feature type="transmembrane region" description="Helical" evidence="7">
    <location>
        <begin position="143"/>
        <end position="163"/>
    </location>
</feature>
<dbReference type="GO" id="GO:0005886">
    <property type="term" value="C:plasma membrane"/>
    <property type="evidence" value="ECO:0007669"/>
    <property type="project" value="UniProtKB-SubCell"/>
</dbReference>
<reference evidence="9 10" key="1">
    <citation type="submission" date="2018-06" db="EMBL/GenBank/DDBJ databases">
        <authorList>
            <consortium name="Pathogen Informatics"/>
            <person name="Doyle S."/>
        </authorList>
    </citation>
    <scope>NUCLEOTIDE SEQUENCE [LARGE SCALE GENOMIC DNA]</scope>
    <source>
        <strain evidence="9 10">NCTC12722</strain>
    </source>
</reference>
<evidence type="ECO:0000256" key="2">
    <source>
        <dbReference type="ARBA" id="ARBA00022448"/>
    </source>
</evidence>
<keyword evidence="2 7" id="KW-0813">Transport</keyword>
<keyword evidence="4 7" id="KW-0812">Transmembrane</keyword>
<dbReference type="AlphaFoldDB" id="A0A380W1Y1"/>
<evidence type="ECO:0000256" key="6">
    <source>
        <dbReference type="ARBA" id="ARBA00023136"/>
    </source>
</evidence>
<dbReference type="PANTHER" id="PTHR43163">
    <property type="entry name" value="DIPEPTIDE TRANSPORT SYSTEM PERMEASE PROTEIN DPPB-RELATED"/>
    <property type="match status" value="1"/>
</dbReference>